<dbReference type="Proteomes" id="UP001302059">
    <property type="component" value="Unassembled WGS sequence"/>
</dbReference>
<sequence length="180" mass="19859">MDAEKRLAILRSGFRKRQRPAPDAGANRDVLAAHAFWKWLQDHQVSLAGLTRLTQLSRSTLSSLSGTGHALKWSGVTRPTVDRLLPVLREVDPALTRQGLRQMLELKDSPAWREGEEVDASLWLTGIPLALEGDLQVNVALDPNDPAPPHVVRVGDRTVITTQEEKEGTRLGRLLSLTPA</sequence>
<dbReference type="RefSeq" id="WP_285524088.1">
    <property type="nucleotide sequence ID" value="NZ_JASNGB010000118.1"/>
</dbReference>
<evidence type="ECO:0000313" key="2">
    <source>
        <dbReference type="Proteomes" id="UP001302059"/>
    </source>
</evidence>
<organism evidence="1 2">
    <name type="scientific">Deinococcus rhizophilus</name>
    <dbReference type="NCBI Taxonomy" id="3049544"/>
    <lineage>
        <taxon>Bacteria</taxon>
        <taxon>Thermotogati</taxon>
        <taxon>Deinococcota</taxon>
        <taxon>Deinococci</taxon>
        <taxon>Deinococcales</taxon>
        <taxon>Deinococcaceae</taxon>
        <taxon>Deinococcus</taxon>
    </lineage>
</organism>
<keyword evidence="2" id="KW-1185">Reference proteome</keyword>
<protein>
    <recommendedName>
        <fullName evidence="3">XRE family transcriptional regulator</fullName>
    </recommendedName>
</protein>
<proteinExistence type="predicted"/>
<dbReference type="EMBL" id="JASNGB010000118">
    <property type="protein sequence ID" value="MDL2344840.1"/>
    <property type="molecule type" value="Genomic_DNA"/>
</dbReference>
<comment type="caution">
    <text evidence="1">The sequence shown here is derived from an EMBL/GenBank/DDBJ whole genome shotgun (WGS) entry which is preliminary data.</text>
</comment>
<reference evidence="1 2" key="1">
    <citation type="submission" date="2023-05" db="EMBL/GenBank/DDBJ databases">
        <authorList>
            <person name="Gao F."/>
        </authorList>
    </citation>
    <scope>NUCLEOTIDE SEQUENCE [LARGE SCALE GENOMIC DNA]</scope>
    <source>
        <strain evidence="1 2">MIMF12</strain>
    </source>
</reference>
<accession>A0ABT7JK20</accession>
<evidence type="ECO:0008006" key="3">
    <source>
        <dbReference type="Google" id="ProtNLM"/>
    </source>
</evidence>
<gene>
    <name evidence="1" type="ORF">QOL99_11850</name>
</gene>
<name>A0ABT7JK20_9DEIO</name>
<evidence type="ECO:0000313" key="1">
    <source>
        <dbReference type="EMBL" id="MDL2344840.1"/>
    </source>
</evidence>